<proteinExistence type="predicted"/>
<organism evidence="1 2">
    <name type="scientific">Komagataeibacter xylinus</name>
    <name type="common">Gluconacetobacter xylinus</name>
    <dbReference type="NCBI Taxonomy" id="28448"/>
    <lineage>
        <taxon>Bacteria</taxon>
        <taxon>Pseudomonadati</taxon>
        <taxon>Pseudomonadota</taxon>
        <taxon>Alphaproteobacteria</taxon>
        <taxon>Acetobacterales</taxon>
        <taxon>Acetobacteraceae</taxon>
        <taxon>Komagataeibacter</taxon>
    </lineage>
</organism>
<gene>
    <name evidence="1" type="ORF">FMA36_14045</name>
</gene>
<dbReference type="RefSeq" id="WP_159262945.1">
    <property type="nucleotide sequence ID" value="NZ_CP041348.1"/>
</dbReference>
<reference evidence="1 2" key="1">
    <citation type="journal article" date="2020" name="Carbohydr. Polym.">
        <title>Characterization and optimization of production of bacterial cellulose from strain CGMCC 17276 based on whole-genome analysis.</title>
        <authorList>
            <person name="Lu T."/>
            <person name="Gao H."/>
            <person name="Liao B."/>
            <person name="Wu J."/>
            <person name="Zhang W."/>
            <person name="Huang J."/>
            <person name="Liu M."/>
            <person name="Huang J."/>
            <person name="Chang Z."/>
            <person name="Jin M."/>
            <person name="Yi Z."/>
            <person name="Jiang D."/>
        </authorList>
    </citation>
    <scope>NUCLEOTIDE SEQUENCE [LARGE SCALE GENOMIC DNA]</scope>
    <source>
        <strain evidence="1 2">CGMCC 17276</strain>
    </source>
</reference>
<evidence type="ECO:0000313" key="1">
    <source>
        <dbReference type="EMBL" id="QHC36472.1"/>
    </source>
</evidence>
<accession>A0A857FQJ7</accession>
<sequence length="156" mass="16268">MTSAWIASRARTIPFHLPGDCALRGVSVRPFPRAWPDKAADDALDYSVDYTAWLADCNDTISKIAVDDVSVAPATGLSIEWAVFVNGIVTLGLSGGVATLRYKVRIALTTAQGRTIAGIFTLPISNIAPAVAPGDLTAPALTFPAGTITINGTPNT</sequence>
<dbReference type="OrthoDB" id="9902267at2"/>
<dbReference type="InterPro" id="IPR056928">
    <property type="entry name" value="Gp77-like"/>
</dbReference>
<evidence type="ECO:0000313" key="2">
    <source>
        <dbReference type="Proteomes" id="UP000464674"/>
    </source>
</evidence>
<protein>
    <submittedName>
        <fullName evidence="1">Uncharacterized protein</fullName>
    </submittedName>
</protein>
<dbReference type="AlphaFoldDB" id="A0A857FQJ7"/>
<name>A0A857FQJ7_KOMXY</name>
<dbReference type="Pfam" id="PF23148">
    <property type="entry name" value="Gp77"/>
    <property type="match status" value="1"/>
</dbReference>
<dbReference type="EMBL" id="CP041348">
    <property type="protein sequence ID" value="QHC36472.1"/>
    <property type="molecule type" value="Genomic_DNA"/>
</dbReference>
<dbReference type="Proteomes" id="UP000464674">
    <property type="component" value="Chromosome"/>
</dbReference>